<comment type="similarity">
    <text evidence="8">Belongs to the CemA family.</text>
</comment>
<dbReference type="AlphaFoldDB" id="A0A3N6NTE0"/>
<evidence type="ECO:0000256" key="5">
    <source>
        <dbReference type="ARBA" id="ARBA00022989"/>
    </source>
</evidence>
<protein>
    <recommendedName>
        <fullName evidence="8">Proton extrusion protein PxcA</fullName>
    </recommendedName>
</protein>
<keyword evidence="8" id="KW-0997">Cell inner membrane</keyword>
<comment type="subcellular location">
    <subcellularLocation>
        <location evidence="8">Cell inner membrane</location>
        <topology evidence="8">Multi-pass membrane protein</topology>
    </subcellularLocation>
    <subcellularLocation>
        <location evidence="1">Membrane</location>
        <topology evidence="1">Multi-pass membrane protein</topology>
    </subcellularLocation>
</comment>
<keyword evidence="3 8" id="KW-0812">Transmembrane</keyword>
<feature type="transmembrane region" description="Helical" evidence="8">
    <location>
        <begin position="435"/>
        <end position="455"/>
    </location>
</feature>
<keyword evidence="5 8" id="KW-1133">Transmembrane helix</keyword>
<comment type="function">
    <text evidence="8">Required for H(+) efflux immediately after light irradiation to form a rapid H(+) concentration gradient across the thylakoid membranes. Together with PxcL, contributes to transient H(+) uptake following dark to light transition.</text>
</comment>
<dbReference type="Proteomes" id="UP000269154">
    <property type="component" value="Unassembled WGS sequence"/>
</dbReference>
<evidence type="ECO:0000313" key="9">
    <source>
        <dbReference type="EMBL" id="RQH33502.1"/>
    </source>
</evidence>
<accession>A0A3N6NTE0</accession>
<dbReference type="PANTHER" id="PTHR33650:SF2">
    <property type="entry name" value="CHLOROPLAST ENVELOPE MEMBRANE PROTEIN"/>
    <property type="match status" value="1"/>
</dbReference>
<keyword evidence="10" id="KW-1185">Reference proteome</keyword>
<evidence type="ECO:0000256" key="3">
    <source>
        <dbReference type="ARBA" id="ARBA00022692"/>
    </source>
</evidence>
<dbReference type="GO" id="GO:0015078">
    <property type="term" value="F:proton transmembrane transporter activity"/>
    <property type="evidence" value="ECO:0007669"/>
    <property type="project" value="UniProtKB-UniRule"/>
</dbReference>
<sequence length="475" mass="54849">MAIYSWKQFKLSVLSANEWFRETPERALDMAYDAALNIKAIEDQHFEGQNISLTSASYGDSVKSYFNSALKRYLKVIETRLAEFNASISVVGIFEKNQFGDSEDKLNKYYRQEFQDRPSIILEKLEFIDEVASRYRKQTKSPIQKSNSIVEVPDTSSSLAIISSQNNINNSTNNISSNSAINTTETLKRDQPETSFLPRSLLSTFKRIKKELDPEAEEDVIKKFRKSKVKTITSVRFILLLILVPLLIHQLSKITFVGYLVDNFMPISSQQEEIFINRDLEEEALMELRKYEEELHFQIYLGHTPELFPELYEAGKEVSEIPKLQREELIEHKVEEKAQEIASEYKNRSNNAIKNIFCDLISLISFVGIISANRRDVEILKSFMDDVIYGLSDSAKAFILILLTDMFVGFHSPHGWEVILENVARHFGVAESRDFNFLFIATFPVILDAVFKYWIFRYLNRSSPSAVATYKNMNE</sequence>
<comment type="caution">
    <text evidence="9">The sequence shown here is derived from an EMBL/GenBank/DDBJ whole genome shotgun (WGS) entry which is preliminary data.</text>
</comment>
<keyword evidence="7 8" id="KW-0472">Membrane</keyword>
<evidence type="ECO:0000256" key="6">
    <source>
        <dbReference type="ARBA" id="ARBA00023065"/>
    </source>
</evidence>
<dbReference type="NCBIfam" id="NF002703">
    <property type="entry name" value="PRK02507.1-1"/>
    <property type="match status" value="1"/>
</dbReference>
<keyword evidence="6 8" id="KW-0406">Ion transport</keyword>
<evidence type="ECO:0000256" key="8">
    <source>
        <dbReference type="HAMAP-Rule" id="MF_01308"/>
    </source>
</evidence>
<keyword evidence="8" id="KW-1003">Cell membrane</keyword>
<organism evidence="9 10">
    <name type="scientific">Okeania hirsuta</name>
    <dbReference type="NCBI Taxonomy" id="1458930"/>
    <lineage>
        <taxon>Bacteria</taxon>
        <taxon>Bacillati</taxon>
        <taxon>Cyanobacteriota</taxon>
        <taxon>Cyanophyceae</taxon>
        <taxon>Oscillatoriophycideae</taxon>
        <taxon>Oscillatoriales</taxon>
        <taxon>Microcoleaceae</taxon>
        <taxon>Okeania</taxon>
    </lineage>
</organism>
<evidence type="ECO:0000256" key="4">
    <source>
        <dbReference type="ARBA" id="ARBA00022781"/>
    </source>
</evidence>
<gene>
    <name evidence="8 9" type="primary">pxcA</name>
    <name evidence="9" type="ORF">D5R40_21390</name>
</gene>
<evidence type="ECO:0000256" key="7">
    <source>
        <dbReference type="ARBA" id="ARBA00023136"/>
    </source>
</evidence>
<dbReference type="RefSeq" id="WP_124144107.1">
    <property type="nucleotide sequence ID" value="NZ_CAWOKI010000386.1"/>
</dbReference>
<keyword evidence="4 8" id="KW-0375">Hydrogen ion transport</keyword>
<evidence type="ECO:0000313" key="10">
    <source>
        <dbReference type="Proteomes" id="UP000269154"/>
    </source>
</evidence>
<dbReference type="GO" id="GO:0005886">
    <property type="term" value="C:plasma membrane"/>
    <property type="evidence" value="ECO:0007669"/>
    <property type="project" value="UniProtKB-SubCell"/>
</dbReference>
<proteinExistence type="inferred from homology"/>
<dbReference type="EMBL" id="RCBY01000142">
    <property type="protein sequence ID" value="RQH33502.1"/>
    <property type="molecule type" value="Genomic_DNA"/>
</dbReference>
<name>A0A3N6NTE0_9CYAN</name>
<reference evidence="9 10" key="1">
    <citation type="journal article" date="2018" name="ACS Chem. Biol.">
        <title>Ketoreductase domain dysfunction expands chemodiversity: malyngamide biosynthesis in the cyanobacterium Okeania hirsuta.</title>
        <authorList>
            <person name="Moss N.A."/>
            <person name="Leao T."/>
            <person name="Rankin M."/>
            <person name="McCullough T.M."/>
            <person name="Qu P."/>
            <person name="Korobeynikov A."/>
            <person name="Smith J.L."/>
            <person name="Gerwick L."/>
            <person name="Gerwick W.H."/>
        </authorList>
    </citation>
    <scope>NUCLEOTIDE SEQUENCE [LARGE SCALE GENOMIC DNA]</scope>
    <source>
        <strain evidence="9 10">PAB10Feb10-1</strain>
    </source>
</reference>
<evidence type="ECO:0000256" key="2">
    <source>
        <dbReference type="ARBA" id="ARBA00022448"/>
    </source>
</evidence>
<dbReference type="PANTHER" id="PTHR33650">
    <property type="entry name" value="CHLOROPLAST ENVELOPE MEMBRANE PROTEIN-RELATED"/>
    <property type="match status" value="1"/>
</dbReference>
<evidence type="ECO:0000256" key="1">
    <source>
        <dbReference type="ARBA" id="ARBA00004141"/>
    </source>
</evidence>
<dbReference type="Pfam" id="PF03040">
    <property type="entry name" value="CemA"/>
    <property type="match status" value="1"/>
</dbReference>
<keyword evidence="2 8" id="KW-0813">Transport</keyword>
<dbReference type="HAMAP" id="MF_01308">
    <property type="entry name" value="CemA_PxcA"/>
    <property type="match status" value="1"/>
</dbReference>
<dbReference type="OrthoDB" id="418298at2"/>
<dbReference type="InterPro" id="IPR004282">
    <property type="entry name" value="CemA"/>
</dbReference>
<feature type="transmembrane region" description="Helical" evidence="8">
    <location>
        <begin position="235"/>
        <end position="261"/>
    </location>
</feature>